<name>A0AAE2YKD8_9BURK</name>
<comment type="caution">
    <text evidence="1">The sequence shown here is derived from an EMBL/GenBank/DDBJ whole genome shotgun (WGS) entry which is preliminary data.</text>
</comment>
<sequence>MITIEHHSKTYEFETLDEAMNWAKQLGEFVTIKFNDLEIAGKFGVDGITSGKFPNGEPYTWKKRRRY</sequence>
<proteinExistence type="predicted"/>
<protein>
    <submittedName>
        <fullName evidence="1">Uncharacterized protein</fullName>
    </submittedName>
</protein>
<evidence type="ECO:0000313" key="1">
    <source>
        <dbReference type="EMBL" id="MBT8591129.1"/>
    </source>
</evidence>
<organism evidence="1 2">
    <name type="scientific">Polynucleobacter paneuropaeus</name>
    <dbReference type="NCBI Taxonomy" id="2527775"/>
    <lineage>
        <taxon>Bacteria</taxon>
        <taxon>Pseudomonadati</taxon>
        <taxon>Pseudomonadota</taxon>
        <taxon>Betaproteobacteria</taxon>
        <taxon>Burkholderiales</taxon>
        <taxon>Burkholderiaceae</taxon>
        <taxon>Polynucleobacter</taxon>
    </lineage>
</organism>
<evidence type="ECO:0000313" key="2">
    <source>
        <dbReference type="Proteomes" id="UP000762271"/>
    </source>
</evidence>
<dbReference type="EMBL" id="JAANGI010000001">
    <property type="protein sequence ID" value="MBT8591129.1"/>
    <property type="molecule type" value="Genomic_DNA"/>
</dbReference>
<gene>
    <name evidence="1" type="ORF">G6693_04230</name>
</gene>
<accession>A0AAE2YKD8</accession>
<dbReference type="AlphaFoldDB" id="A0AAE2YKD8"/>
<reference evidence="1" key="1">
    <citation type="journal article" date="2021" name="Genome Biol. Evol.">
        <title>Continental-Scale Gene Flow Prevents Allopatric Divergence of Pelagic Freshwater Bacteria.</title>
        <authorList>
            <person name="Hoetzinger M."/>
            <person name="Pitt A."/>
            <person name="Huemer A."/>
            <person name="Hahn M.W."/>
        </authorList>
    </citation>
    <scope>NUCLEOTIDE SEQUENCE</scope>
    <source>
        <strain evidence="1">AP-YLGG-20-G6</strain>
    </source>
</reference>
<dbReference type="Proteomes" id="UP000762271">
    <property type="component" value="Unassembled WGS sequence"/>
</dbReference>